<dbReference type="AlphaFoldDB" id="A0AAU9JW52"/>
<protein>
    <submittedName>
        <fullName evidence="1">Uncharacterized protein</fullName>
    </submittedName>
</protein>
<comment type="caution">
    <text evidence="1">The sequence shown here is derived from an EMBL/GenBank/DDBJ whole genome shotgun (WGS) entry which is preliminary data.</text>
</comment>
<dbReference type="EMBL" id="CAJZBQ010000051">
    <property type="protein sequence ID" value="CAG9330229.1"/>
    <property type="molecule type" value="Genomic_DNA"/>
</dbReference>
<name>A0AAU9JW52_9CILI</name>
<sequence length="88" mass="10491">MKFFYQNIKKEPCSIGMDNFRRMSLPFVQNSMHRSIFIMNSQFFASYVDIDFAHSSYLNKKTIKTVVFIKNIQEFVRKIVKLIVITVK</sequence>
<proteinExistence type="predicted"/>
<gene>
    <name evidence="1" type="ORF">BSTOLATCC_MIC50829</name>
</gene>
<dbReference type="Proteomes" id="UP001162131">
    <property type="component" value="Unassembled WGS sequence"/>
</dbReference>
<reference evidence="1" key="1">
    <citation type="submission" date="2021-09" db="EMBL/GenBank/DDBJ databases">
        <authorList>
            <consortium name="AG Swart"/>
            <person name="Singh M."/>
            <person name="Singh A."/>
            <person name="Seah K."/>
            <person name="Emmerich C."/>
        </authorList>
    </citation>
    <scope>NUCLEOTIDE SEQUENCE</scope>
    <source>
        <strain evidence="1">ATCC30299</strain>
    </source>
</reference>
<evidence type="ECO:0000313" key="1">
    <source>
        <dbReference type="EMBL" id="CAG9330229.1"/>
    </source>
</evidence>
<accession>A0AAU9JW52</accession>
<organism evidence="1 2">
    <name type="scientific">Blepharisma stoltei</name>
    <dbReference type="NCBI Taxonomy" id="1481888"/>
    <lineage>
        <taxon>Eukaryota</taxon>
        <taxon>Sar</taxon>
        <taxon>Alveolata</taxon>
        <taxon>Ciliophora</taxon>
        <taxon>Postciliodesmatophora</taxon>
        <taxon>Heterotrichea</taxon>
        <taxon>Heterotrichida</taxon>
        <taxon>Blepharismidae</taxon>
        <taxon>Blepharisma</taxon>
    </lineage>
</organism>
<evidence type="ECO:0000313" key="2">
    <source>
        <dbReference type="Proteomes" id="UP001162131"/>
    </source>
</evidence>
<keyword evidence="2" id="KW-1185">Reference proteome</keyword>